<evidence type="ECO:0000256" key="2">
    <source>
        <dbReference type="ARBA" id="ARBA00006317"/>
    </source>
</evidence>
<evidence type="ECO:0000256" key="7">
    <source>
        <dbReference type="RuleBase" id="RU000682"/>
    </source>
</evidence>
<feature type="domain" description="Homeobox" evidence="9">
    <location>
        <begin position="192"/>
        <end position="252"/>
    </location>
</feature>
<dbReference type="InterPro" id="IPR020479">
    <property type="entry name" value="HD_metazoa"/>
</dbReference>
<dbReference type="InterPro" id="IPR001356">
    <property type="entry name" value="HD"/>
</dbReference>
<dbReference type="GO" id="GO:0000978">
    <property type="term" value="F:RNA polymerase II cis-regulatory region sequence-specific DNA binding"/>
    <property type="evidence" value="ECO:0007669"/>
    <property type="project" value="TreeGrafter"/>
</dbReference>
<dbReference type="GO" id="GO:0000981">
    <property type="term" value="F:DNA-binding transcription factor activity, RNA polymerase II-specific"/>
    <property type="evidence" value="ECO:0007669"/>
    <property type="project" value="InterPro"/>
</dbReference>
<dbReference type="Pfam" id="PF00046">
    <property type="entry name" value="Homeodomain"/>
    <property type="match status" value="1"/>
</dbReference>
<feature type="compositionally biased region" description="Basic and acidic residues" evidence="8">
    <location>
        <begin position="182"/>
        <end position="193"/>
    </location>
</feature>
<evidence type="ECO:0000256" key="6">
    <source>
        <dbReference type="PROSITE-ProRule" id="PRU00108"/>
    </source>
</evidence>
<dbReference type="SMART" id="SM00389">
    <property type="entry name" value="HOX"/>
    <property type="match status" value="1"/>
</dbReference>
<dbReference type="PROSITE" id="PS00027">
    <property type="entry name" value="HOMEOBOX_1"/>
    <property type="match status" value="1"/>
</dbReference>
<dbReference type="EMBL" id="AB049972">
    <property type="protein sequence ID" value="BAB41079.1"/>
    <property type="molecule type" value="mRNA"/>
</dbReference>
<evidence type="ECO:0000313" key="10">
    <source>
        <dbReference type="EMBL" id="BAB41079.1"/>
    </source>
</evidence>
<comment type="similarity">
    <text evidence="2">Belongs to the Abd-B homeobox family.</text>
</comment>
<evidence type="ECO:0000256" key="1">
    <source>
        <dbReference type="ARBA" id="ARBA00004123"/>
    </source>
</evidence>
<sequence length="312" mass="36203">MNEDYHALSAYTSYHYPNYYPHNSIPSYDCLSRNKSNSFPHCIMGSNFQQSTVINDLNFYNNWYANHAMSSSFSDSAFGKSDIKSHIDSTTYDQFTNNKSPSLVSSFINKPTPNAHDQLLWSIYNSEADTIFNNRNNYSPYSSNILNNIEMYRLPQTATSTAANSQSDSGNSNICSTTKSITKSENKSSETVKTRKKRKPYSRYQTMILESEYVGNTYITRQKRWEIACKLHLSERQIKVWFQNRRMKTKKIKNRGGYNEITSTGQEYEDINFNSKYDDLEELDPSNKSYEGIMSYENPEIIMNKLNMFKSC</sequence>
<dbReference type="Gene3D" id="1.10.10.60">
    <property type="entry name" value="Homeodomain-like"/>
    <property type="match status" value="1"/>
</dbReference>
<dbReference type="InterPro" id="IPR046333">
    <property type="entry name" value="HXA10/ABDB-like"/>
</dbReference>
<evidence type="ECO:0000256" key="8">
    <source>
        <dbReference type="SAM" id="MobiDB-lite"/>
    </source>
</evidence>
<dbReference type="PRINTS" id="PR00024">
    <property type="entry name" value="HOMEOBOX"/>
</dbReference>
<dbReference type="GO" id="GO:0005634">
    <property type="term" value="C:nucleus"/>
    <property type="evidence" value="ECO:0007669"/>
    <property type="project" value="UniProtKB-SubCell"/>
</dbReference>
<dbReference type="PROSITE" id="PS50071">
    <property type="entry name" value="HOMEOBOX_2"/>
    <property type="match status" value="1"/>
</dbReference>
<dbReference type="AlphaFoldDB" id="Q9BLF9"/>
<feature type="DNA-binding region" description="Homeobox" evidence="6">
    <location>
        <begin position="194"/>
        <end position="253"/>
    </location>
</feature>
<reference evidence="10" key="1">
    <citation type="journal article" date="2001" name="Dev. Growth Differ.">
        <title>Position-specific and non-colinear expression of the planarian posterior (Abdominal-B-like) gene.</title>
        <authorList>
            <person name="Nogi T."/>
            <person name="Watanabe K."/>
        </authorList>
    </citation>
    <scope>NUCLEOTIDE SEQUENCE</scope>
    <source>
        <strain evidence="10">GI</strain>
        <tissue evidence="10">Whole animal</tissue>
    </source>
</reference>
<feature type="compositionally biased region" description="Polar residues" evidence="8">
    <location>
        <begin position="160"/>
        <end position="181"/>
    </location>
</feature>
<evidence type="ECO:0000256" key="4">
    <source>
        <dbReference type="ARBA" id="ARBA00023155"/>
    </source>
</evidence>
<dbReference type="SUPFAM" id="SSF46689">
    <property type="entry name" value="Homeodomain-like"/>
    <property type="match status" value="1"/>
</dbReference>
<dbReference type="InterPro" id="IPR009057">
    <property type="entry name" value="Homeodomain-like_sf"/>
</dbReference>
<keyword evidence="5 6" id="KW-0539">Nucleus</keyword>
<dbReference type="CDD" id="cd00086">
    <property type="entry name" value="homeodomain"/>
    <property type="match status" value="1"/>
</dbReference>
<evidence type="ECO:0000259" key="9">
    <source>
        <dbReference type="PROSITE" id="PS50071"/>
    </source>
</evidence>
<keyword evidence="3 6" id="KW-0238">DNA-binding</keyword>
<feature type="region of interest" description="Disordered" evidence="8">
    <location>
        <begin position="160"/>
        <end position="197"/>
    </location>
</feature>
<dbReference type="PANTHER" id="PTHR45874">
    <property type="entry name" value="HOMEOBOX PROTEIN ABDOMINAL-B"/>
    <property type="match status" value="1"/>
</dbReference>
<name>Q9BLF9_DUGJA</name>
<comment type="subcellular location">
    <subcellularLocation>
        <location evidence="1 6 7">Nucleus</location>
    </subcellularLocation>
</comment>
<gene>
    <name evidence="10" type="primary">DjAbd-Ba</name>
</gene>
<keyword evidence="4 6" id="KW-0371">Homeobox</keyword>
<dbReference type="PANTHER" id="PTHR45874:SF4">
    <property type="entry name" value="HOMEOBOX PROTEIN ABDOMINAL-B"/>
    <property type="match status" value="1"/>
</dbReference>
<protein>
    <submittedName>
        <fullName evidence="10">Hox class homeodomain protein DjAbd-Ba</fullName>
    </submittedName>
</protein>
<accession>Q9BLF9</accession>
<evidence type="ECO:0000256" key="3">
    <source>
        <dbReference type="ARBA" id="ARBA00023125"/>
    </source>
</evidence>
<evidence type="ECO:0000256" key="5">
    <source>
        <dbReference type="ARBA" id="ARBA00023242"/>
    </source>
</evidence>
<proteinExistence type="evidence at transcript level"/>
<organism evidence="10">
    <name type="scientific">Dugesia japonica</name>
    <name type="common">Planarian</name>
    <dbReference type="NCBI Taxonomy" id="6161"/>
    <lineage>
        <taxon>Eukaryota</taxon>
        <taxon>Metazoa</taxon>
        <taxon>Spiralia</taxon>
        <taxon>Lophotrochozoa</taxon>
        <taxon>Platyhelminthes</taxon>
        <taxon>Rhabditophora</taxon>
        <taxon>Seriata</taxon>
        <taxon>Tricladida</taxon>
        <taxon>Continenticola</taxon>
        <taxon>Geoplanoidea</taxon>
        <taxon>Dugesiidae</taxon>
        <taxon>Dugesia</taxon>
    </lineage>
</organism>
<dbReference type="InterPro" id="IPR017970">
    <property type="entry name" value="Homeobox_CS"/>
</dbReference>